<keyword evidence="2" id="KW-1185">Reference proteome</keyword>
<protein>
    <submittedName>
        <fullName evidence="1">Uncharacterized protein</fullName>
    </submittedName>
</protein>
<gene>
    <name evidence="1" type="ORF">P8A28_13510</name>
</gene>
<dbReference type="AlphaFoldDB" id="A0AAW7BB62"/>
<organism evidence="1 2">
    <name type="scientific">Brucella inopinata</name>
    <dbReference type="NCBI Taxonomy" id="1218315"/>
    <lineage>
        <taxon>Bacteria</taxon>
        <taxon>Pseudomonadati</taxon>
        <taxon>Pseudomonadota</taxon>
        <taxon>Alphaproteobacteria</taxon>
        <taxon>Hyphomicrobiales</taxon>
        <taxon>Brucellaceae</taxon>
        <taxon>Brucella/Ochrobactrum group</taxon>
        <taxon>Brucella</taxon>
    </lineage>
</organism>
<reference evidence="1" key="1">
    <citation type="journal article" date="2023" name="Front. Microbiol.">
        <title>Isolation of Brucella inopinata from a White's tree frog (Litoria caerulea): pose exotic frogs a potential risk to human health?</title>
        <authorList>
            <person name="Scholz H.C."/>
            <person name="Heckers K.O."/>
            <person name="Appelt S."/>
            <person name="Geier-Doemling D."/>
            <person name="Schlegel P."/>
            <person name="Wattam A.R."/>
        </authorList>
    </citation>
    <scope>NUCLEOTIDE SEQUENCE</scope>
    <source>
        <strain evidence="1">FO700662</strain>
    </source>
</reference>
<evidence type="ECO:0000313" key="1">
    <source>
        <dbReference type="EMBL" id="MDL2333935.1"/>
    </source>
</evidence>
<dbReference type="EMBL" id="JARQXC010000020">
    <property type="protein sequence ID" value="MDL2333935.1"/>
    <property type="molecule type" value="Genomic_DNA"/>
</dbReference>
<proteinExistence type="predicted"/>
<dbReference type="Proteomes" id="UP001171122">
    <property type="component" value="Unassembled WGS sequence"/>
</dbReference>
<comment type="caution">
    <text evidence="1">The sequence shown here is derived from an EMBL/GenBank/DDBJ whole genome shotgun (WGS) entry which is preliminary data.</text>
</comment>
<dbReference type="RefSeq" id="WP_044286355.1">
    <property type="nucleotide sequence ID" value="NZ_JARQXC010000020.1"/>
</dbReference>
<evidence type="ECO:0000313" key="2">
    <source>
        <dbReference type="Proteomes" id="UP001171122"/>
    </source>
</evidence>
<name>A0AAW7BB62_9HYPH</name>
<sequence>MSASFALREAAFADAVFDSSVLAQWQSCSPPGRANEKPVAAKIIGLKAVSRCQENHLGASDIANGSQLQSKAGGAYPSMKIEPIVQWAGFAGNALERIPKSVKRFSEKMRVKTKD</sequence>
<accession>A0AAW7BB62</accession>